<protein>
    <submittedName>
        <fullName evidence="2">Uncharacterized protein</fullName>
    </submittedName>
</protein>
<dbReference type="PANTHER" id="PTHR37576:SF2">
    <property type="entry name" value="DEFECT AT LOW TEMPERATURE PROTEIN 1"/>
    <property type="match status" value="1"/>
</dbReference>
<organism evidence="2 3">
    <name type="scientific">Aspergillus cavernicola</name>
    <dbReference type="NCBI Taxonomy" id="176166"/>
    <lineage>
        <taxon>Eukaryota</taxon>
        <taxon>Fungi</taxon>
        <taxon>Dikarya</taxon>
        <taxon>Ascomycota</taxon>
        <taxon>Pezizomycotina</taxon>
        <taxon>Eurotiomycetes</taxon>
        <taxon>Eurotiomycetidae</taxon>
        <taxon>Eurotiales</taxon>
        <taxon>Aspergillaceae</taxon>
        <taxon>Aspergillus</taxon>
        <taxon>Aspergillus subgen. Nidulantes</taxon>
    </lineage>
</organism>
<evidence type="ECO:0000313" key="2">
    <source>
        <dbReference type="EMBL" id="KAL2827133.1"/>
    </source>
</evidence>
<accession>A0ABR4IH99</accession>
<reference evidence="2 3" key="1">
    <citation type="submission" date="2024-07" db="EMBL/GenBank/DDBJ databases">
        <title>Section-level genome sequencing and comparative genomics of Aspergillus sections Usti and Cavernicolus.</title>
        <authorList>
            <consortium name="Lawrence Berkeley National Laboratory"/>
            <person name="Nybo J.L."/>
            <person name="Vesth T.C."/>
            <person name="Theobald S."/>
            <person name="Frisvad J.C."/>
            <person name="Larsen T.O."/>
            <person name="Kjaerboelling I."/>
            <person name="Rothschild-Mancinelli K."/>
            <person name="Lyhne E.K."/>
            <person name="Kogle M.E."/>
            <person name="Barry K."/>
            <person name="Clum A."/>
            <person name="Na H."/>
            <person name="Ledsgaard L."/>
            <person name="Lin J."/>
            <person name="Lipzen A."/>
            <person name="Kuo A."/>
            <person name="Riley R."/>
            <person name="Mondo S."/>
            <person name="LaButti K."/>
            <person name="Haridas S."/>
            <person name="Pangalinan J."/>
            <person name="Salamov A.A."/>
            <person name="Simmons B.A."/>
            <person name="Magnuson J.K."/>
            <person name="Chen J."/>
            <person name="Drula E."/>
            <person name="Henrissat B."/>
            <person name="Wiebenga A."/>
            <person name="Lubbers R.J."/>
            <person name="Gomes A.C."/>
            <person name="Makela M.R."/>
            <person name="Stajich J."/>
            <person name="Grigoriev I.V."/>
            <person name="Mortensen U.H."/>
            <person name="De vries R.P."/>
            <person name="Baker S.E."/>
            <person name="Andersen M.R."/>
        </authorList>
    </citation>
    <scope>NUCLEOTIDE SEQUENCE [LARGE SCALE GENOMIC DNA]</scope>
    <source>
        <strain evidence="2 3">CBS 600.67</strain>
    </source>
</reference>
<feature type="transmembrane region" description="Helical" evidence="1">
    <location>
        <begin position="472"/>
        <end position="499"/>
    </location>
</feature>
<name>A0ABR4IH99_9EURO</name>
<evidence type="ECO:0000313" key="3">
    <source>
        <dbReference type="Proteomes" id="UP001610335"/>
    </source>
</evidence>
<sequence length="568" mass="60231">MYQGASYRELVPNSIDNAASYGGPLPDYGYPHKIPQAAIQMQPMNIVAGPEARRPWRPGVFRNAPWLGLIALAMAIACAVATVVVLLSANGQVTSTWPSEKHPLQLAVVLAILIALGNAALRLAFQEGVTNSWWVKMLKGGNLGDSHRYWSHGASAWESATDLRYFSKVSFTSLAMLLLIVDGPLLQRAASSTTETITTNTTLQVALSTQALNQSTGYYMTRAPSVSTLSPAFSKVVEDFTNHGSISLNLTGCSGTCTGTVVAAGFDINCTTSTEAYSLDIDAGDTVMVGGINVTSDGVQYPGIMTVSTLYKPDAAQNGNLIKTQCTLHVAQVKYPIRVSDGIVTLQAIDLSTNSTVALQYPPIEAAGLGTLPSQLGGISYAIQSIYGSEVEIYNTGILALQGTGPMQFTYMTSDEDALGTVGVTWSDPTQFILDAVRELTFRAAIAFSTDSDSQTVQGTEQQVVSKYALHFGYLGGSLACILLGALTVTGLFQGYWLLGRKVSMSPLEIATAFQAPLTTGADSNAKAHTLLQQVGNQKARYGVLHGLGQALAIAPPEVVSWPADHNK</sequence>
<evidence type="ECO:0000256" key="1">
    <source>
        <dbReference type="SAM" id="Phobius"/>
    </source>
</evidence>
<keyword evidence="1" id="KW-0812">Transmembrane</keyword>
<keyword evidence="1" id="KW-0472">Membrane</keyword>
<feature type="transmembrane region" description="Helical" evidence="1">
    <location>
        <begin position="64"/>
        <end position="86"/>
    </location>
</feature>
<dbReference type="PANTHER" id="PTHR37576">
    <property type="entry name" value="DEFECT AT LOW TEMPERATURE PROTEIN 1"/>
    <property type="match status" value="1"/>
</dbReference>
<keyword evidence="3" id="KW-1185">Reference proteome</keyword>
<dbReference type="EMBL" id="JBFXLS010000026">
    <property type="protein sequence ID" value="KAL2827133.1"/>
    <property type="molecule type" value="Genomic_DNA"/>
</dbReference>
<feature type="transmembrane region" description="Helical" evidence="1">
    <location>
        <begin position="106"/>
        <end position="125"/>
    </location>
</feature>
<proteinExistence type="predicted"/>
<keyword evidence="1" id="KW-1133">Transmembrane helix</keyword>
<comment type="caution">
    <text evidence="2">The sequence shown here is derived from an EMBL/GenBank/DDBJ whole genome shotgun (WGS) entry which is preliminary data.</text>
</comment>
<gene>
    <name evidence="2" type="ORF">BDW59DRAFT_160420</name>
</gene>
<dbReference type="InterPro" id="IPR021514">
    <property type="entry name" value="DUF3176"/>
</dbReference>
<dbReference type="Pfam" id="PF11374">
    <property type="entry name" value="DUF3176"/>
    <property type="match status" value="1"/>
</dbReference>
<dbReference type="Proteomes" id="UP001610335">
    <property type="component" value="Unassembled WGS sequence"/>
</dbReference>